<protein>
    <submittedName>
        <fullName evidence="2">Uncharacterized protein</fullName>
    </submittedName>
</protein>
<evidence type="ECO:0000313" key="3">
    <source>
        <dbReference type="Proteomes" id="UP000092124"/>
    </source>
</evidence>
<gene>
    <name evidence="2" type="ORF">A6R68_15733</name>
</gene>
<name>A0A1A6H7A8_NEOLE</name>
<evidence type="ECO:0000313" key="2">
    <source>
        <dbReference type="EMBL" id="OBS73730.1"/>
    </source>
</evidence>
<dbReference type="Proteomes" id="UP000092124">
    <property type="component" value="Unassembled WGS sequence"/>
</dbReference>
<accession>A0A1A6H7A8</accession>
<reference evidence="2 3" key="1">
    <citation type="submission" date="2016-06" db="EMBL/GenBank/DDBJ databases">
        <title>The Draft Genome Sequence and Annotation of the Desert Woodrat Neotoma lepida.</title>
        <authorList>
            <person name="Campbell M."/>
            <person name="Oakeson K.F."/>
            <person name="Yandell M."/>
            <person name="Halpert J.R."/>
            <person name="Dearing D."/>
        </authorList>
    </citation>
    <scope>NUCLEOTIDE SEQUENCE [LARGE SCALE GENOMIC DNA]</scope>
    <source>
        <strain evidence="2">417</strain>
        <tissue evidence="2">Liver</tissue>
    </source>
</reference>
<comment type="caution">
    <text evidence="2">The sequence shown here is derived from an EMBL/GenBank/DDBJ whole genome shotgun (WGS) entry which is preliminary data.</text>
</comment>
<keyword evidence="3" id="KW-1185">Reference proteome</keyword>
<dbReference type="EMBL" id="LZPO01044797">
    <property type="protein sequence ID" value="OBS73730.1"/>
    <property type="molecule type" value="Genomic_DNA"/>
</dbReference>
<sequence>MPHDLFSHGNCCKVKQNNNIGAETRQALPAGLSTSVQDPEPAKVLLYPQLPLFSLAQLPNCSAHTPVAPKCTLRHKQPDSQAEKDRQLQSNRGQPTIPGHSGYFRSPLPPPPRTLTPTKSA</sequence>
<feature type="compositionally biased region" description="Basic and acidic residues" evidence="1">
    <location>
        <begin position="76"/>
        <end position="87"/>
    </location>
</feature>
<organism evidence="2 3">
    <name type="scientific">Neotoma lepida</name>
    <name type="common">Desert woodrat</name>
    <dbReference type="NCBI Taxonomy" id="56216"/>
    <lineage>
        <taxon>Eukaryota</taxon>
        <taxon>Metazoa</taxon>
        <taxon>Chordata</taxon>
        <taxon>Craniata</taxon>
        <taxon>Vertebrata</taxon>
        <taxon>Euteleostomi</taxon>
        <taxon>Mammalia</taxon>
        <taxon>Eutheria</taxon>
        <taxon>Euarchontoglires</taxon>
        <taxon>Glires</taxon>
        <taxon>Rodentia</taxon>
        <taxon>Myomorpha</taxon>
        <taxon>Muroidea</taxon>
        <taxon>Cricetidae</taxon>
        <taxon>Neotominae</taxon>
        <taxon>Neotoma</taxon>
    </lineage>
</organism>
<proteinExistence type="predicted"/>
<evidence type="ECO:0000256" key="1">
    <source>
        <dbReference type="SAM" id="MobiDB-lite"/>
    </source>
</evidence>
<dbReference type="AlphaFoldDB" id="A0A1A6H7A8"/>
<feature type="region of interest" description="Disordered" evidence="1">
    <location>
        <begin position="66"/>
        <end position="121"/>
    </location>
</feature>